<evidence type="ECO:0000313" key="2">
    <source>
        <dbReference type="RefSeq" id="XP_075085045.1"/>
    </source>
</evidence>
<reference evidence="1" key="1">
    <citation type="journal article" date="2014" name="Nat. Commun.">
        <title>The tobacco genome sequence and its comparison with those of tomato and potato.</title>
        <authorList>
            <person name="Sierro N."/>
            <person name="Battey J.N."/>
            <person name="Ouadi S."/>
            <person name="Bakaher N."/>
            <person name="Bovet L."/>
            <person name="Willig A."/>
            <person name="Goepfert S."/>
            <person name="Peitsch M.C."/>
            <person name="Ivanov N.V."/>
        </authorList>
    </citation>
    <scope>NUCLEOTIDE SEQUENCE [LARGE SCALE GENOMIC DNA]</scope>
</reference>
<dbReference type="Proteomes" id="UP000790787">
    <property type="component" value="Chromosome 13"/>
</dbReference>
<dbReference type="RefSeq" id="XP_075085045.1">
    <property type="nucleotide sequence ID" value="XM_075228944.1"/>
</dbReference>
<protein>
    <submittedName>
        <fullName evidence="2">Uncharacterized protein LOC142168282</fullName>
    </submittedName>
</protein>
<reference evidence="2" key="2">
    <citation type="submission" date="2025-08" db="UniProtKB">
        <authorList>
            <consortium name="RefSeq"/>
        </authorList>
    </citation>
    <scope>IDENTIFICATION</scope>
    <source>
        <tissue evidence="2">Leaf</tissue>
    </source>
</reference>
<gene>
    <name evidence="2" type="primary">LOC142168282</name>
</gene>
<evidence type="ECO:0000313" key="1">
    <source>
        <dbReference type="Proteomes" id="UP000790787"/>
    </source>
</evidence>
<organism evidence="1 2">
    <name type="scientific">Nicotiana tabacum</name>
    <name type="common">Common tobacco</name>
    <dbReference type="NCBI Taxonomy" id="4097"/>
    <lineage>
        <taxon>Eukaryota</taxon>
        <taxon>Viridiplantae</taxon>
        <taxon>Streptophyta</taxon>
        <taxon>Embryophyta</taxon>
        <taxon>Tracheophyta</taxon>
        <taxon>Spermatophyta</taxon>
        <taxon>Magnoliopsida</taxon>
        <taxon>eudicotyledons</taxon>
        <taxon>Gunneridae</taxon>
        <taxon>Pentapetalae</taxon>
        <taxon>asterids</taxon>
        <taxon>lamiids</taxon>
        <taxon>Solanales</taxon>
        <taxon>Solanaceae</taxon>
        <taxon>Nicotianoideae</taxon>
        <taxon>Nicotianeae</taxon>
        <taxon>Nicotiana</taxon>
    </lineage>
</organism>
<keyword evidence="1" id="KW-1185">Reference proteome</keyword>
<accession>A0AC58SJA3</accession>
<sequence>MISLWENLKEVAQGINIPWLVTGDFNEVMAPQDRMFGNPVTYVETKDYANCIQGLMLNELQWKCDYYTWTNKQSGTDIIYTIVKERAQRKQINELTSMFGTKLTDFQSIKEETVDFYKCLMGSAAKILPTINKHTMRKGPTMSHQKKLDLCTEVTKQEVFKVLNSIEDEKSPGVDGFNSYFFKKSWQVVKGDIVMAVKEFFSIGKMYKAVNLNYTIVINGETTEAFNVARDLRQGDPMSPFLFAMVVEYLSRCLNELKEVKAFKYHPRCTKLGITHLNFADDLLMFTRGDITSVAAVQQCFLHFSTASKFQANMGKSCVYFGGVQHQEKETILAKMGFNQGDLPFKYLGIPLSTKKLNIVQWKPLVDKITARITSWITKKHSYASRVQLVQSVIFGVQSYWAQLFIIPTNILSLIESYYRSFVWSGTNTITRKALVAWERVCSPTSMGGLNLINIKLWNKTTATKTCWDLAHKQDKLWIRWVHTYHIKRQQIQEACIPQQACWIIRKIMEAREDMKLIQNDTAIKKSITSLIYKQLLPNNARVPWKCLMYRNDARPKVKIIM</sequence>
<name>A0AC58SJA3_TOBAC</name>
<proteinExistence type="predicted"/>